<dbReference type="AlphaFoldDB" id="A0A9P0W0N0"/>
<dbReference type="Gene3D" id="3.90.550.10">
    <property type="entry name" value="Spore Coat Polysaccharide Biosynthesis Protein SpsA, Chain A"/>
    <property type="match status" value="1"/>
</dbReference>
<proteinExistence type="inferred from homology"/>
<evidence type="ECO:0000313" key="14">
    <source>
        <dbReference type="EMBL" id="CAH2354738.1"/>
    </source>
</evidence>
<evidence type="ECO:0000256" key="1">
    <source>
        <dbReference type="ARBA" id="ARBA00004323"/>
    </source>
</evidence>
<organism evidence="14 15">
    <name type="scientific">[Candida] railenensis</name>
    <dbReference type="NCBI Taxonomy" id="45579"/>
    <lineage>
        <taxon>Eukaryota</taxon>
        <taxon>Fungi</taxon>
        <taxon>Dikarya</taxon>
        <taxon>Ascomycota</taxon>
        <taxon>Saccharomycotina</taxon>
        <taxon>Pichiomycetes</taxon>
        <taxon>Debaryomycetaceae</taxon>
        <taxon>Kurtzmaniella</taxon>
    </lineage>
</organism>
<keyword evidence="10 13" id="KW-0472">Membrane</keyword>
<evidence type="ECO:0000256" key="5">
    <source>
        <dbReference type="ARBA" id="ARBA00022679"/>
    </source>
</evidence>
<feature type="transmembrane region" description="Helical" evidence="13">
    <location>
        <begin position="26"/>
        <end position="44"/>
    </location>
</feature>
<evidence type="ECO:0000313" key="15">
    <source>
        <dbReference type="Proteomes" id="UP000837801"/>
    </source>
</evidence>
<evidence type="ECO:0000256" key="4">
    <source>
        <dbReference type="ARBA" id="ARBA00022676"/>
    </source>
</evidence>
<dbReference type="Proteomes" id="UP000837801">
    <property type="component" value="Unassembled WGS sequence"/>
</dbReference>
<keyword evidence="5" id="KW-0808">Transferase</keyword>
<dbReference type="InterPro" id="IPR022751">
    <property type="entry name" value="Alpha_mannosyltransferase"/>
</dbReference>
<feature type="compositionally biased region" description="Basic and acidic residues" evidence="12">
    <location>
        <begin position="807"/>
        <end position="858"/>
    </location>
</feature>
<dbReference type="GO" id="GO:0006493">
    <property type="term" value="P:protein O-linked glycosylation"/>
    <property type="evidence" value="ECO:0007669"/>
    <property type="project" value="TreeGrafter"/>
</dbReference>
<dbReference type="GO" id="GO:0046354">
    <property type="term" value="P:mannan biosynthetic process"/>
    <property type="evidence" value="ECO:0007669"/>
    <property type="project" value="UniProtKB-ARBA"/>
</dbReference>
<comment type="similarity">
    <text evidence="3">Belongs to the MNN1/MNT family.</text>
</comment>
<evidence type="ECO:0000256" key="10">
    <source>
        <dbReference type="ARBA" id="ARBA00023136"/>
    </source>
</evidence>
<feature type="region of interest" description="Disordered" evidence="12">
    <location>
        <begin position="807"/>
        <end position="882"/>
    </location>
</feature>
<evidence type="ECO:0000256" key="9">
    <source>
        <dbReference type="ARBA" id="ARBA00023034"/>
    </source>
</evidence>
<reference evidence="14" key="1">
    <citation type="submission" date="2022-03" db="EMBL/GenBank/DDBJ databases">
        <authorList>
            <person name="Legras J.-L."/>
            <person name="Devillers H."/>
            <person name="Grondin C."/>
        </authorList>
    </citation>
    <scope>NUCLEOTIDE SEQUENCE</scope>
    <source>
        <strain evidence="14">CLIB 1423</strain>
    </source>
</reference>
<keyword evidence="15" id="KW-1185">Reference proteome</keyword>
<keyword evidence="7" id="KW-0735">Signal-anchor</keyword>
<dbReference type="EMBL" id="CAKXYY010000018">
    <property type="protein sequence ID" value="CAH2354738.1"/>
    <property type="molecule type" value="Genomic_DNA"/>
</dbReference>
<protein>
    <submittedName>
        <fullName evidence="14">Alpha-1,3-mannosyltransferase Mnn14p</fullName>
    </submittedName>
</protein>
<evidence type="ECO:0000256" key="2">
    <source>
        <dbReference type="ARBA" id="ARBA00004922"/>
    </source>
</evidence>
<dbReference type="InterPro" id="IPR029044">
    <property type="entry name" value="Nucleotide-diphossugar_trans"/>
</dbReference>
<evidence type="ECO:0000256" key="6">
    <source>
        <dbReference type="ARBA" id="ARBA00022692"/>
    </source>
</evidence>
<feature type="compositionally biased region" description="Basic and acidic residues" evidence="12">
    <location>
        <begin position="866"/>
        <end position="882"/>
    </location>
</feature>
<keyword evidence="6 13" id="KW-0812">Transmembrane</keyword>
<evidence type="ECO:0000256" key="12">
    <source>
        <dbReference type="SAM" id="MobiDB-lite"/>
    </source>
</evidence>
<accession>A0A9P0W0N0</accession>
<dbReference type="GO" id="GO:0000033">
    <property type="term" value="F:alpha-1,3-mannosyltransferase activity"/>
    <property type="evidence" value="ECO:0007669"/>
    <property type="project" value="TreeGrafter"/>
</dbReference>
<keyword evidence="9" id="KW-0333">Golgi apparatus</keyword>
<evidence type="ECO:0000256" key="11">
    <source>
        <dbReference type="ARBA" id="ARBA00023180"/>
    </source>
</evidence>
<evidence type="ECO:0000256" key="7">
    <source>
        <dbReference type="ARBA" id="ARBA00022968"/>
    </source>
</evidence>
<evidence type="ECO:0000256" key="8">
    <source>
        <dbReference type="ARBA" id="ARBA00022989"/>
    </source>
</evidence>
<dbReference type="PANTHER" id="PTHR31392">
    <property type="entry name" value="ALPHA-1,3-MANNOSYLTRANSFERASE MNN1-RELATED"/>
    <property type="match status" value="1"/>
</dbReference>
<gene>
    <name evidence="14" type="ORF">CLIB1423_18S02586</name>
</gene>
<comment type="subcellular location">
    <subcellularLocation>
        <location evidence="1">Golgi apparatus membrane</location>
        <topology evidence="1">Single-pass type II membrane protein</topology>
    </subcellularLocation>
</comment>
<dbReference type="GO" id="GO:0000139">
    <property type="term" value="C:Golgi membrane"/>
    <property type="evidence" value="ECO:0007669"/>
    <property type="project" value="UniProtKB-SubCell"/>
</dbReference>
<dbReference type="PANTHER" id="PTHR31392:SF1">
    <property type="entry name" value="ALPHA-1,3-MANNOSYLTRANSFERASE MNN1-RELATED"/>
    <property type="match status" value="1"/>
</dbReference>
<sequence>MATSLRERRYVPSFMLNLRIKSWKKFCIRISYVLWIFIVFYLFYRKFDSPSTSSTPLQLENNIKEQQQLQKENPETSPGFTIDAANKLFTPYMESLLPPAHDLFSKSLVIHADNYNSLVNTFGFAKILKETSFSERCDLYFKNLYMEDPSWKVDPGHDYAFNRGGWDSPEKYMGNKLHEYKEEQRKELGLASDAKIEVPPEVVEAIKQAHEDEKTGSLYDEQLIHNSLTNVKLFNKCYLYGGSQEAEKETSDFIKKQQSDIDSLGLSQVQTDANISPEKLESLMSKKFSSCDDLESRVYPWLTGKLPTYTRWDGSKIENDFPLMCKYVGDNKCPKLKEDSPASSTLTGDKLCFTKIFRNKLNGQGIGLTIGDSHLEMALRLIRLLRSLDNELPIEIIYNNPISQESKDQIVKASRNELIDENGKVLIPQEVWFVDVSACLHDDHSRRFGSYGNKILATLFNSFAEFMLLDADTVVLEPPSYFFDLPKYKQYGTLFYKDRSAIEYRGRHDVKFFRKIMPSEFDTVFFGFPQITGYTLDREFFKGLNHYMESGLVMIDRKRHFTQALYMAQLNFIRPANSRVYGDKELFWLAMTISGDESYYFNKHNAAAIGSITPEIERVKSSKVGKTSFKAAELCSNHPAHINDEDEHSLLWFNSGFKFCGQTHNVDFEKEFSEKSRYLDYSDSIEQFTKFFNDKLEITQAIIPPGNFDLGMVAKNDEHEPDRGWVNMRQYCHGYTWCAYSSIGGNVMNEISKEMTTSMQSGFLIDFSKAETARFNYLGTVWTSWFDFRSEKQKELDIENAAKEKIEKEKKAAEKAAKEKEEKEKAEKEQAEKEKAEKEKKEKEEKEKAEKEKAAIEKEENEDAEKEIAELEKSAQEKPQER</sequence>
<evidence type="ECO:0000256" key="3">
    <source>
        <dbReference type="ARBA" id="ARBA00009105"/>
    </source>
</evidence>
<evidence type="ECO:0000256" key="13">
    <source>
        <dbReference type="SAM" id="Phobius"/>
    </source>
</evidence>
<dbReference type="Pfam" id="PF11051">
    <property type="entry name" value="Mannosyl_trans3"/>
    <property type="match status" value="1"/>
</dbReference>
<keyword evidence="11" id="KW-0325">Glycoprotein</keyword>
<keyword evidence="8 13" id="KW-1133">Transmembrane helix</keyword>
<keyword evidence="4" id="KW-0328">Glycosyltransferase</keyword>
<comment type="pathway">
    <text evidence="2">Protein modification; protein glycosylation.</text>
</comment>
<name>A0A9P0W0N0_9ASCO</name>
<dbReference type="SUPFAM" id="SSF53448">
    <property type="entry name" value="Nucleotide-diphospho-sugar transferases"/>
    <property type="match status" value="1"/>
</dbReference>
<comment type="caution">
    <text evidence="14">The sequence shown here is derived from an EMBL/GenBank/DDBJ whole genome shotgun (WGS) entry which is preliminary data.</text>
</comment>
<dbReference type="OrthoDB" id="430354at2759"/>